<evidence type="ECO:0000313" key="2">
    <source>
        <dbReference type="Proteomes" id="UP001597024"/>
    </source>
</evidence>
<dbReference type="SUPFAM" id="SSF56784">
    <property type="entry name" value="HAD-like"/>
    <property type="match status" value="1"/>
</dbReference>
<reference evidence="2" key="1">
    <citation type="journal article" date="2019" name="Int. J. Syst. Evol. Microbiol.">
        <title>The Global Catalogue of Microorganisms (GCM) 10K type strain sequencing project: providing services to taxonomists for standard genome sequencing and annotation.</title>
        <authorList>
            <consortium name="The Broad Institute Genomics Platform"/>
            <consortium name="The Broad Institute Genome Sequencing Center for Infectious Disease"/>
            <person name="Wu L."/>
            <person name="Ma J."/>
        </authorList>
    </citation>
    <scope>NUCLEOTIDE SEQUENCE [LARGE SCALE GENOMIC DNA]</scope>
    <source>
        <strain evidence="2">CCUG 62974</strain>
    </source>
</reference>
<dbReference type="InterPro" id="IPR036412">
    <property type="entry name" value="HAD-like_sf"/>
</dbReference>
<name>A0ABW3E2A2_9ACTN</name>
<organism evidence="1 2">
    <name type="scientific">Streptosporangium algeriense</name>
    <dbReference type="NCBI Taxonomy" id="1682748"/>
    <lineage>
        <taxon>Bacteria</taxon>
        <taxon>Bacillati</taxon>
        <taxon>Actinomycetota</taxon>
        <taxon>Actinomycetes</taxon>
        <taxon>Streptosporangiales</taxon>
        <taxon>Streptosporangiaceae</taxon>
        <taxon>Streptosporangium</taxon>
    </lineage>
</organism>
<dbReference type="InterPro" id="IPR023214">
    <property type="entry name" value="HAD_sf"/>
</dbReference>
<dbReference type="EMBL" id="JBHTHX010001820">
    <property type="protein sequence ID" value="MFD0889411.1"/>
    <property type="molecule type" value="Genomic_DNA"/>
</dbReference>
<proteinExistence type="predicted"/>
<dbReference type="Proteomes" id="UP001597024">
    <property type="component" value="Unassembled WGS sequence"/>
</dbReference>
<dbReference type="Gene3D" id="1.10.150.240">
    <property type="entry name" value="Putative phosphatase, domain 2"/>
    <property type="match status" value="1"/>
</dbReference>
<accession>A0ABW3E2A2</accession>
<sequence>MDAALFDLDGTLINSERRSQAMWAMLFDRHGVARDRDVLRGFIGRRGRDVLAERTGLFPGVAIDDLLAEVRSFHDHPGLPEVTQVPGA</sequence>
<evidence type="ECO:0000313" key="1">
    <source>
        <dbReference type="EMBL" id="MFD0889411.1"/>
    </source>
</evidence>
<dbReference type="Gene3D" id="3.40.50.1000">
    <property type="entry name" value="HAD superfamily/HAD-like"/>
    <property type="match status" value="1"/>
</dbReference>
<feature type="non-terminal residue" evidence="1">
    <location>
        <position position="88"/>
    </location>
</feature>
<keyword evidence="2" id="KW-1185">Reference proteome</keyword>
<protein>
    <submittedName>
        <fullName evidence="1">HAD hydrolase-like protein</fullName>
    </submittedName>
</protein>
<dbReference type="InterPro" id="IPR023198">
    <property type="entry name" value="PGP-like_dom2"/>
</dbReference>
<gene>
    <name evidence="1" type="ORF">ACFQ08_33165</name>
</gene>
<comment type="caution">
    <text evidence="1">The sequence shown here is derived from an EMBL/GenBank/DDBJ whole genome shotgun (WGS) entry which is preliminary data.</text>
</comment>